<name>A0A1L7JMB5_CLOBO</name>
<proteinExistence type="predicted"/>
<geneLocation type="plasmid" evidence="1">
    <name>pNPD8_2</name>
</geneLocation>
<protein>
    <submittedName>
        <fullName evidence="1">Putative 5'-nucleotidase YjjG</fullName>
    </submittedName>
</protein>
<evidence type="ECO:0000313" key="1">
    <source>
        <dbReference type="EMBL" id="APU86918.1"/>
    </source>
</evidence>
<keyword evidence="1" id="KW-0614">Plasmid</keyword>
<dbReference type="AlphaFoldDB" id="A0A1L7JMB5"/>
<gene>
    <name evidence="1" type="ORF">NPD8_3856</name>
</gene>
<dbReference type="EMBL" id="CP015702">
    <property type="protein sequence ID" value="APU86918.1"/>
    <property type="molecule type" value="Genomic_DNA"/>
</dbReference>
<sequence length="47" mass="5693">MPFILVLFITILNNFKDNNKSNIDDKYELIDTLDLYRSKINLFKKRN</sequence>
<reference evidence="1" key="1">
    <citation type="submission" date="2016-05" db="EMBL/GenBank/DDBJ databases">
        <authorList>
            <person name="Lavstsen T."/>
            <person name="Jespersen J.S."/>
        </authorList>
    </citation>
    <scope>NUCLEOTIDE SEQUENCE</scope>
    <source>
        <strain evidence="1">CDC69096</strain>
        <plasmid evidence="1">pNPD8_2</plasmid>
    </source>
</reference>
<organism evidence="1">
    <name type="scientific">Clostridium botulinum</name>
    <dbReference type="NCBI Taxonomy" id="1491"/>
    <lineage>
        <taxon>Bacteria</taxon>
        <taxon>Bacillati</taxon>
        <taxon>Bacillota</taxon>
        <taxon>Clostridia</taxon>
        <taxon>Eubacteriales</taxon>
        <taxon>Clostridiaceae</taxon>
        <taxon>Clostridium</taxon>
    </lineage>
</organism>
<accession>A0A1L7JMB5</accession>